<dbReference type="PROSITE" id="PS00197">
    <property type="entry name" value="2FE2S_FER_1"/>
    <property type="match status" value="1"/>
</dbReference>
<dbReference type="EMBL" id="JAZDUF010000001">
    <property type="protein sequence ID" value="MEE3849680.1"/>
    <property type="molecule type" value="Genomic_DNA"/>
</dbReference>
<keyword evidence="4" id="KW-0479">Metal-binding</keyword>
<evidence type="ECO:0000256" key="2">
    <source>
        <dbReference type="ARBA" id="ARBA00022630"/>
    </source>
</evidence>
<dbReference type="InterPro" id="IPR017927">
    <property type="entry name" value="FAD-bd_FR_type"/>
</dbReference>
<dbReference type="InterPro" id="IPR039261">
    <property type="entry name" value="FNR_nucleotide-bd"/>
</dbReference>
<dbReference type="InterPro" id="IPR017938">
    <property type="entry name" value="Riboflavin_synthase-like_b-brl"/>
</dbReference>
<dbReference type="PANTHER" id="PTHR47354">
    <property type="entry name" value="NADH OXIDOREDUCTASE HCR"/>
    <property type="match status" value="1"/>
</dbReference>
<evidence type="ECO:0000259" key="10">
    <source>
        <dbReference type="PROSITE" id="PS51085"/>
    </source>
</evidence>
<dbReference type="PRINTS" id="PR00409">
    <property type="entry name" value="PHDIOXRDTASE"/>
</dbReference>
<evidence type="ECO:0000256" key="6">
    <source>
        <dbReference type="ARBA" id="ARBA00023002"/>
    </source>
</evidence>
<dbReference type="CDD" id="cd00207">
    <property type="entry name" value="fer2"/>
    <property type="match status" value="1"/>
</dbReference>
<feature type="compositionally biased region" description="Polar residues" evidence="9">
    <location>
        <begin position="1"/>
        <end position="12"/>
    </location>
</feature>
<dbReference type="InterPro" id="IPR001041">
    <property type="entry name" value="2Fe-2S_ferredoxin-type"/>
</dbReference>
<dbReference type="SUPFAM" id="SSF54292">
    <property type="entry name" value="2Fe-2S ferredoxin-like"/>
    <property type="match status" value="1"/>
</dbReference>
<evidence type="ECO:0000256" key="9">
    <source>
        <dbReference type="SAM" id="MobiDB-lite"/>
    </source>
</evidence>
<evidence type="ECO:0000256" key="3">
    <source>
        <dbReference type="ARBA" id="ARBA00022714"/>
    </source>
</evidence>
<feature type="domain" description="FAD-binding FR-type" evidence="11">
    <location>
        <begin position="39"/>
        <end position="145"/>
    </location>
</feature>
<organism evidence="12 13">
    <name type="scientific">Gordonia sesuvii</name>
    <dbReference type="NCBI Taxonomy" id="3116777"/>
    <lineage>
        <taxon>Bacteria</taxon>
        <taxon>Bacillati</taxon>
        <taxon>Actinomycetota</taxon>
        <taxon>Actinomycetes</taxon>
        <taxon>Mycobacteriales</taxon>
        <taxon>Gordoniaceae</taxon>
        <taxon>Gordonia</taxon>
    </lineage>
</organism>
<dbReference type="PANTHER" id="PTHR47354:SF8">
    <property type="entry name" value="1,2-PHENYLACETYL-COA EPOXIDASE, SUBUNIT E"/>
    <property type="match status" value="1"/>
</dbReference>
<dbReference type="InterPro" id="IPR001709">
    <property type="entry name" value="Flavoprot_Pyr_Nucl_cyt_Rdtase"/>
</dbReference>
<reference evidence="12 13" key="1">
    <citation type="submission" date="2024-01" db="EMBL/GenBank/DDBJ databases">
        <title>Draft genome sequence of Gordonia sp. LSe1-13.</title>
        <authorList>
            <person name="Suphannarot A."/>
            <person name="Mingma R."/>
        </authorList>
    </citation>
    <scope>NUCLEOTIDE SEQUENCE [LARGE SCALE GENOMIC DNA]</scope>
    <source>
        <strain evidence="12 13">LSe1-13</strain>
    </source>
</reference>
<keyword evidence="3" id="KW-0001">2Fe-2S</keyword>
<dbReference type="Gene3D" id="3.10.20.30">
    <property type="match status" value="1"/>
</dbReference>
<dbReference type="InterPro" id="IPR001433">
    <property type="entry name" value="OxRdtase_FAD/NAD-bd"/>
</dbReference>
<keyword evidence="6" id="KW-0560">Oxidoreductase</keyword>
<evidence type="ECO:0000259" key="11">
    <source>
        <dbReference type="PROSITE" id="PS51384"/>
    </source>
</evidence>
<dbReference type="RefSeq" id="WP_330431301.1">
    <property type="nucleotide sequence ID" value="NZ_JAZDUF010000001.1"/>
</dbReference>
<feature type="domain" description="2Fe-2S ferredoxin-type" evidence="10">
    <location>
        <begin position="293"/>
        <end position="380"/>
    </location>
</feature>
<evidence type="ECO:0000256" key="7">
    <source>
        <dbReference type="ARBA" id="ARBA00023004"/>
    </source>
</evidence>
<dbReference type="Gene3D" id="3.40.50.80">
    <property type="entry name" value="Nucleotide-binding domain of ferredoxin-NADP reductase (FNR) module"/>
    <property type="match status" value="1"/>
</dbReference>
<dbReference type="InterPro" id="IPR008333">
    <property type="entry name" value="Cbr1-like_FAD-bd_dom"/>
</dbReference>
<gene>
    <name evidence="12" type="ORF">VZC37_05015</name>
</gene>
<dbReference type="Gene3D" id="2.40.30.10">
    <property type="entry name" value="Translation factors"/>
    <property type="match status" value="1"/>
</dbReference>
<dbReference type="Pfam" id="PF00970">
    <property type="entry name" value="FAD_binding_6"/>
    <property type="match status" value="1"/>
</dbReference>
<evidence type="ECO:0000256" key="8">
    <source>
        <dbReference type="ARBA" id="ARBA00023014"/>
    </source>
</evidence>
<keyword evidence="5" id="KW-0274">FAD</keyword>
<dbReference type="SUPFAM" id="SSF63380">
    <property type="entry name" value="Riboflavin synthase domain-like"/>
    <property type="match status" value="1"/>
</dbReference>
<keyword evidence="8" id="KW-0411">Iron-sulfur</keyword>
<dbReference type="InterPro" id="IPR050415">
    <property type="entry name" value="MRET"/>
</dbReference>
<accession>A0ABU7M9D5</accession>
<keyword evidence="2" id="KW-0285">Flavoprotein</keyword>
<dbReference type="InterPro" id="IPR012675">
    <property type="entry name" value="Beta-grasp_dom_sf"/>
</dbReference>
<dbReference type="Proteomes" id="UP001347146">
    <property type="component" value="Unassembled WGS sequence"/>
</dbReference>
<dbReference type="SUPFAM" id="SSF52343">
    <property type="entry name" value="Ferredoxin reductase-like, C-terminal NADP-linked domain"/>
    <property type="match status" value="1"/>
</dbReference>
<dbReference type="PRINTS" id="PR00371">
    <property type="entry name" value="FPNCR"/>
</dbReference>
<sequence length="380" mass="40822">MMPDTVDSSPSSAEARASYDDCGQDEGPAVESVPADSPSRGIALRVSKVIEETDDARSFVLDVPVEQRSNFAYAPGQFLTVHIPTEGDGGIARCYSLASSPHTDSELKFTVKRAVAGYGSNWMCDTIRGGETLHVLPPAGRFVPADLDRDMLLFAAGSGITPIISIVKSALVEGTGKIVVVYANRSSRSVIFARELQFLAEDHPDRLVVVHLLAELQGRFDVRQMASLVEPYSGFEAYLCGPQPFMAIVKDALKARGFAPEKVHSEEFLSLTGNPFAPAEVAVGESANSSRTSQLVVALDGEEHELQWPRNRTLVEVMLDKGLDVPYSCGEGECGSCACSLVAGDVEMDKAAALDEEDVASGYILGCRARPVTDTVRIEF</sequence>
<comment type="cofactor">
    <cofactor evidence="1">
        <name>FAD</name>
        <dbReference type="ChEBI" id="CHEBI:57692"/>
    </cofactor>
</comment>
<dbReference type="PROSITE" id="PS51384">
    <property type="entry name" value="FAD_FR"/>
    <property type="match status" value="1"/>
</dbReference>
<proteinExistence type="predicted"/>
<keyword evidence="13" id="KW-1185">Reference proteome</keyword>
<evidence type="ECO:0000256" key="5">
    <source>
        <dbReference type="ARBA" id="ARBA00022827"/>
    </source>
</evidence>
<dbReference type="InterPro" id="IPR006058">
    <property type="entry name" value="2Fe2S_fd_BS"/>
</dbReference>
<dbReference type="Pfam" id="PF00175">
    <property type="entry name" value="NAD_binding_1"/>
    <property type="match status" value="1"/>
</dbReference>
<keyword evidence="7" id="KW-0408">Iron</keyword>
<dbReference type="Pfam" id="PF00111">
    <property type="entry name" value="Fer2"/>
    <property type="match status" value="1"/>
</dbReference>
<dbReference type="InterPro" id="IPR036010">
    <property type="entry name" value="2Fe-2S_ferredoxin-like_sf"/>
</dbReference>
<evidence type="ECO:0000256" key="1">
    <source>
        <dbReference type="ARBA" id="ARBA00001974"/>
    </source>
</evidence>
<dbReference type="PROSITE" id="PS51085">
    <property type="entry name" value="2FE2S_FER_2"/>
    <property type="match status" value="1"/>
</dbReference>
<evidence type="ECO:0000256" key="4">
    <source>
        <dbReference type="ARBA" id="ARBA00022723"/>
    </source>
</evidence>
<evidence type="ECO:0000313" key="13">
    <source>
        <dbReference type="Proteomes" id="UP001347146"/>
    </source>
</evidence>
<protein>
    <submittedName>
        <fullName evidence="12">Ferredoxin--NADP reductase</fullName>
    </submittedName>
</protein>
<dbReference type="CDD" id="cd06214">
    <property type="entry name" value="PA_degradation_oxidoreductase_like"/>
    <property type="match status" value="1"/>
</dbReference>
<feature type="region of interest" description="Disordered" evidence="9">
    <location>
        <begin position="1"/>
        <end position="38"/>
    </location>
</feature>
<evidence type="ECO:0000313" key="12">
    <source>
        <dbReference type="EMBL" id="MEE3849680.1"/>
    </source>
</evidence>
<comment type="caution">
    <text evidence="12">The sequence shown here is derived from an EMBL/GenBank/DDBJ whole genome shotgun (WGS) entry which is preliminary data.</text>
</comment>
<name>A0ABU7M9D5_9ACTN</name>